<dbReference type="SUPFAM" id="SSF47413">
    <property type="entry name" value="lambda repressor-like DNA-binding domains"/>
    <property type="match status" value="1"/>
</dbReference>
<accession>A0AAW3V1E2</accession>
<name>A0AAW3V1E2_9BURK</name>
<dbReference type="SMART" id="SM00530">
    <property type="entry name" value="HTH_XRE"/>
    <property type="match status" value="1"/>
</dbReference>
<comment type="caution">
    <text evidence="3">The sequence shown here is derived from an EMBL/GenBank/DDBJ whole genome shotgun (WGS) entry which is preliminary data.</text>
</comment>
<evidence type="ECO:0000313" key="4">
    <source>
        <dbReference type="Proteomes" id="UP000518681"/>
    </source>
</evidence>
<organism evidence="3 4">
    <name type="scientific">Paraburkholderia fungorum</name>
    <dbReference type="NCBI Taxonomy" id="134537"/>
    <lineage>
        <taxon>Bacteria</taxon>
        <taxon>Pseudomonadati</taxon>
        <taxon>Pseudomonadota</taxon>
        <taxon>Betaproteobacteria</taxon>
        <taxon>Burkholderiales</taxon>
        <taxon>Burkholderiaceae</taxon>
        <taxon>Paraburkholderia</taxon>
    </lineage>
</organism>
<dbReference type="GO" id="GO:0003677">
    <property type="term" value="F:DNA binding"/>
    <property type="evidence" value="ECO:0007669"/>
    <property type="project" value="UniProtKB-KW"/>
</dbReference>
<dbReference type="InterPro" id="IPR050807">
    <property type="entry name" value="TransReg_Diox_bact_type"/>
</dbReference>
<evidence type="ECO:0000256" key="1">
    <source>
        <dbReference type="ARBA" id="ARBA00023125"/>
    </source>
</evidence>
<protein>
    <submittedName>
        <fullName evidence="3">Transcriptional regulator with XRE-family HTH domain</fullName>
    </submittedName>
</protein>
<feature type="domain" description="HTH cro/C1-type" evidence="2">
    <location>
        <begin position="30"/>
        <end position="84"/>
    </location>
</feature>
<reference evidence="3 4" key="1">
    <citation type="submission" date="2020-08" db="EMBL/GenBank/DDBJ databases">
        <title>Genomic Encyclopedia of Type Strains, Phase IV (KMG-V): Genome sequencing to study the core and pangenomes of soil and plant-associated prokaryotes.</title>
        <authorList>
            <person name="Whitman W."/>
        </authorList>
    </citation>
    <scope>NUCLEOTIDE SEQUENCE [LARGE SCALE GENOMIC DNA]</scope>
    <source>
        <strain evidence="3 4">SEMIA 4013</strain>
    </source>
</reference>
<dbReference type="CDD" id="cd00093">
    <property type="entry name" value="HTH_XRE"/>
    <property type="match status" value="1"/>
</dbReference>
<evidence type="ECO:0000259" key="2">
    <source>
        <dbReference type="PROSITE" id="PS50943"/>
    </source>
</evidence>
<dbReference type="Proteomes" id="UP000518681">
    <property type="component" value="Unassembled WGS sequence"/>
</dbReference>
<proteinExistence type="predicted"/>
<dbReference type="AlphaFoldDB" id="A0AAW3V1E2"/>
<dbReference type="EMBL" id="JACIIK010000009">
    <property type="protein sequence ID" value="MBB6204206.1"/>
    <property type="molecule type" value="Genomic_DNA"/>
</dbReference>
<gene>
    <name evidence="3" type="ORF">GGD69_005100</name>
</gene>
<dbReference type="Gene3D" id="1.10.260.40">
    <property type="entry name" value="lambda repressor-like DNA-binding domains"/>
    <property type="match status" value="1"/>
</dbReference>
<keyword evidence="1" id="KW-0238">DNA-binding</keyword>
<dbReference type="Pfam" id="PF01381">
    <property type="entry name" value="HTH_3"/>
    <property type="match status" value="1"/>
</dbReference>
<dbReference type="GO" id="GO:0003700">
    <property type="term" value="F:DNA-binding transcription factor activity"/>
    <property type="evidence" value="ECO:0007669"/>
    <property type="project" value="TreeGrafter"/>
</dbReference>
<dbReference type="PANTHER" id="PTHR46797:SF1">
    <property type="entry name" value="METHYLPHOSPHONATE SYNTHASE"/>
    <property type="match status" value="1"/>
</dbReference>
<dbReference type="InterPro" id="IPR001387">
    <property type="entry name" value="Cro/C1-type_HTH"/>
</dbReference>
<evidence type="ECO:0000313" key="3">
    <source>
        <dbReference type="EMBL" id="MBB6204206.1"/>
    </source>
</evidence>
<dbReference type="PANTHER" id="PTHR46797">
    <property type="entry name" value="HTH-TYPE TRANSCRIPTIONAL REGULATOR"/>
    <property type="match status" value="1"/>
</dbReference>
<dbReference type="InterPro" id="IPR010982">
    <property type="entry name" value="Lambda_DNA-bd_dom_sf"/>
</dbReference>
<sequence>MTTIVGEMQNSGSYFSARMTSYNRAFGKALRGFRKATKSTQDALASEAGLDRTYISLLELGQRSPTLDTLFALCKALNISLTEMAAAIEAALPPQLDE</sequence>
<dbReference type="PROSITE" id="PS50943">
    <property type="entry name" value="HTH_CROC1"/>
    <property type="match status" value="1"/>
</dbReference>
<dbReference type="GO" id="GO:0005829">
    <property type="term" value="C:cytosol"/>
    <property type="evidence" value="ECO:0007669"/>
    <property type="project" value="TreeGrafter"/>
</dbReference>